<evidence type="ECO:0000256" key="3">
    <source>
        <dbReference type="ARBA" id="ARBA00023235"/>
    </source>
</evidence>
<protein>
    <recommendedName>
        <fullName evidence="4">tRNA pseudouridine synthase D</fullName>
        <ecNumber evidence="4">5.4.99.27</ecNumber>
    </recommendedName>
    <alternativeName>
        <fullName evidence="4">tRNA pseudouridine(13) synthase</fullName>
    </alternativeName>
    <alternativeName>
        <fullName evidence="4">tRNA pseudouridylate synthase D</fullName>
    </alternativeName>
    <alternativeName>
        <fullName evidence="4">tRNA-uridine isomerase D</fullName>
    </alternativeName>
</protein>
<dbReference type="GO" id="GO:0003723">
    <property type="term" value="F:RNA binding"/>
    <property type="evidence" value="ECO:0007669"/>
    <property type="project" value="InterPro"/>
</dbReference>
<keyword evidence="3 4" id="KW-0413">Isomerase</keyword>
<dbReference type="InterPro" id="IPR011760">
    <property type="entry name" value="PsdUridine_synth_TruD_insert"/>
</dbReference>
<reference evidence="6 7" key="1">
    <citation type="submission" date="2019-11" db="EMBL/GenBank/DDBJ databases">
        <title>Venatorbacter sp. nov. a predator of Campylobacter and other Gram-negative bacteria.</title>
        <authorList>
            <person name="Saeedi A."/>
            <person name="Cummings N.J."/>
            <person name="Connerton I.F."/>
            <person name="Connerton P.L."/>
        </authorList>
    </citation>
    <scope>NUCLEOTIDE SEQUENCE [LARGE SCALE GENOMIC DNA]</scope>
    <source>
        <strain evidence="6">XL5</strain>
    </source>
</reference>
<dbReference type="GO" id="GO:0160150">
    <property type="term" value="F:tRNA pseudouridine(13) synthase activity"/>
    <property type="evidence" value="ECO:0007669"/>
    <property type="project" value="UniProtKB-EC"/>
</dbReference>
<dbReference type="Gene3D" id="3.30.2340.10">
    <property type="entry name" value="TruD, insertion domain"/>
    <property type="match status" value="1"/>
</dbReference>
<dbReference type="GO" id="GO:0031119">
    <property type="term" value="P:tRNA pseudouridine synthesis"/>
    <property type="evidence" value="ECO:0007669"/>
    <property type="project" value="UniProtKB-UniRule"/>
</dbReference>
<dbReference type="InterPro" id="IPR001656">
    <property type="entry name" value="PsdUridine_synth_TruD"/>
</dbReference>
<dbReference type="InterPro" id="IPR050170">
    <property type="entry name" value="TruD_pseudoU_synthase"/>
</dbReference>
<dbReference type="PANTHER" id="PTHR47811">
    <property type="entry name" value="TRNA PSEUDOURIDINE SYNTHASE D"/>
    <property type="match status" value="1"/>
</dbReference>
<dbReference type="HAMAP" id="MF_01082">
    <property type="entry name" value="TruD"/>
    <property type="match status" value="1"/>
</dbReference>
<dbReference type="RefSeq" id="WP_228345033.1">
    <property type="nucleotide sequence ID" value="NZ_CP045550.1"/>
</dbReference>
<dbReference type="Proteomes" id="UP000596074">
    <property type="component" value="Chromosome"/>
</dbReference>
<dbReference type="PROSITE" id="PS50984">
    <property type="entry name" value="TRUD"/>
    <property type="match status" value="1"/>
</dbReference>
<dbReference type="GO" id="GO:0005829">
    <property type="term" value="C:cytosol"/>
    <property type="evidence" value="ECO:0007669"/>
    <property type="project" value="TreeGrafter"/>
</dbReference>
<dbReference type="InterPro" id="IPR042214">
    <property type="entry name" value="TruD_catalytic"/>
</dbReference>
<keyword evidence="7" id="KW-1185">Reference proteome</keyword>
<feature type="active site" description="Nucleophile" evidence="4">
    <location>
        <position position="97"/>
    </location>
</feature>
<dbReference type="AlphaFoldDB" id="A0A9E8FLZ0"/>
<dbReference type="KEGG" id="vcw:GJQ55_11040"/>
<evidence type="ECO:0000313" key="6">
    <source>
        <dbReference type="EMBL" id="QQD24969.1"/>
    </source>
</evidence>
<feature type="compositionally biased region" description="Polar residues" evidence="5">
    <location>
        <begin position="1"/>
        <end position="17"/>
    </location>
</feature>
<evidence type="ECO:0000256" key="4">
    <source>
        <dbReference type="HAMAP-Rule" id="MF_01082"/>
    </source>
</evidence>
<accession>A0A9E8FLZ0</accession>
<dbReference type="SUPFAM" id="SSF55120">
    <property type="entry name" value="Pseudouridine synthase"/>
    <property type="match status" value="1"/>
</dbReference>
<evidence type="ECO:0000313" key="7">
    <source>
        <dbReference type="Proteomes" id="UP000596074"/>
    </source>
</evidence>
<dbReference type="EMBL" id="CP046056">
    <property type="protein sequence ID" value="QQD24969.1"/>
    <property type="molecule type" value="Genomic_DNA"/>
</dbReference>
<dbReference type="InterPro" id="IPR020119">
    <property type="entry name" value="PsdUridine_synth_TruD_CS"/>
</dbReference>
<evidence type="ECO:0000256" key="5">
    <source>
        <dbReference type="SAM" id="MobiDB-lite"/>
    </source>
</evidence>
<dbReference type="Gene3D" id="3.30.2350.20">
    <property type="entry name" value="TruD, catalytic domain"/>
    <property type="match status" value="1"/>
</dbReference>
<dbReference type="InterPro" id="IPR020103">
    <property type="entry name" value="PsdUridine_synth_cat_dom_sf"/>
</dbReference>
<dbReference type="CDD" id="cd02575">
    <property type="entry name" value="PseudoU_synth_EcTruD"/>
    <property type="match status" value="1"/>
</dbReference>
<dbReference type="Pfam" id="PF01142">
    <property type="entry name" value="TruD"/>
    <property type="match status" value="1"/>
</dbReference>
<dbReference type="PROSITE" id="PS01268">
    <property type="entry name" value="UPF0024"/>
    <property type="match status" value="1"/>
</dbReference>
<feature type="region of interest" description="Disordered" evidence="5">
    <location>
        <begin position="1"/>
        <end position="24"/>
    </location>
</feature>
<evidence type="ECO:0000256" key="2">
    <source>
        <dbReference type="ARBA" id="ARBA00022694"/>
    </source>
</evidence>
<comment type="catalytic activity">
    <reaction evidence="4">
        <text>uridine(13) in tRNA = pseudouridine(13) in tRNA</text>
        <dbReference type="Rhea" id="RHEA:42540"/>
        <dbReference type="Rhea" id="RHEA-COMP:10105"/>
        <dbReference type="Rhea" id="RHEA-COMP:10106"/>
        <dbReference type="ChEBI" id="CHEBI:65314"/>
        <dbReference type="ChEBI" id="CHEBI:65315"/>
        <dbReference type="EC" id="5.4.99.27"/>
    </reaction>
</comment>
<keyword evidence="2 4" id="KW-0819">tRNA processing</keyword>
<evidence type="ECO:0000256" key="1">
    <source>
        <dbReference type="ARBA" id="ARBA00007953"/>
    </source>
</evidence>
<name>A0A9E8FLZ0_9GAMM</name>
<gene>
    <name evidence="4 6" type="primary">truD</name>
    <name evidence="6" type="ORF">GJQ55_11040</name>
</gene>
<sequence length="355" mass="39197">MNSETSINPAPISNPSAGSALPDWPQAYPATGAHALLKQHNEDFRVEEIPQALPCGEGEHVWLHIEKNGANTAWIAKKLAALAGVKEMDVGYAGLKDRHAITRQWFSIYLPRVQEPDFSVLNDAEMTVLSQSRHSKKLRRGDLLGNRFTLLLRRFEGDKAAVEANLAQIKTLGVPNYFGEQRFGHDGGNIEAGRAMLAGEIRVRNPGKKSIYLSAVRSLLFNNVLAERIRQGLWGQTLAGEVRDEQGLPTGPLWGRGRLSSTDEVLALETAVAGQLPLLCDGLEHAGLKQERRALSAVPEQLRWQWQQGQDNPESVDLMLTFSLPAGYYATSVLREITKTEEPERLGTHESDAVE</sequence>
<comment type="function">
    <text evidence="4">Responsible for synthesis of pseudouridine from uracil-13 in transfer RNAs.</text>
</comment>
<dbReference type="EC" id="5.4.99.27" evidence="4"/>
<proteinExistence type="inferred from homology"/>
<dbReference type="PANTHER" id="PTHR47811:SF1">
    <property type="entry name" value="TRNA PSEUDOURIDINE SYNTHASE D"/>
    <property type="match status" value="1"/>
</dbReference>
<dbReference type="InterPro" id="IPR043165">
    <property type="entry name" value="TruD_insert_sf"/>
</dbReference>
<organism evidence="6 7">
    <name type="scientific">Venatoribacter cucullus</name>
    <dbReference type="NCBI Taxonomy" id="2661630"/>
    <lineage>
        <taxon>Bacteria</taxon>
        <taxon>Pseudomonadati</taxon>
        <taxon>Pseudomonadota</taxon>
        <taxon>Gammaproteobacteria</taxon>
        <taxon>Oceanospirillales</taxon>
        <taxon>Oceanospirillaceae</taxon>
        <taxon>Venatoribacter</taxon>
    </lineage>
</organism>
<comment type="similarity">
    <text evidence="1 4">Belongs to the pseudouridine synthase TruD family.</text>
</comment>